<accession>A0AAW8SWN1</accession>
<proteinExistence type="predicted"/>
<dbReference type="Pfam" id="PF00581">
    <property type="entry name" value="Rhodanese"/>
    <property type="match status" value="1"/>
</dbReference>
<dbReference type="EMBL" id="JARPXM010000002">
    <property type="protein sequence ID" value="MDT2537025.1"/>
    <property type="molecule type" value="Genomic_DNA"/>
</dbReference>
<dbReference type="Gene3D" id="3.40.250.10">
    <property type="entry name" value="Rhodanese-like domain"/>
    <property type="match status" value="1"/>
</dbReference>
<evidence type="ECO:0000313" key="2">
    <source>
        <dbReference type="EMBL" id="MDT2537025.1"/>
    </source>
</evidence>
<dbReference type="InterPro" id="IPR050229">
    <property type="entry name" value="GlpE_sulfurtransferase"/>
</dbReference>
<dbReference type="PROSITE" id="PS50206">
    <property type="entry name" value="RHODANESE_3"/>
    <property type="match status" value="1"/>
</dbReference>
<organism evidence="2 3">
    <name type="scientific">Enterococcus raffinosus</name>
    <dbReference type="NCBI Taxonomy" id="71452"/>
    <lineage>
        <taxon>Bacteria</taxon>
        <taxon>Bacillati</taxon>
        <taxon>Bacillota</taxon>
        <taxon>Bacilli</taxon>
        <taxon>Lactobacillales</taxon>
        <taxon>Enterococcaceae</taxon>
        <taxon>Enterococcus</taxon>
    </lineage>
</organism>
<dbReference type="SMART" id="SM00450">
    <property type="entry name" value="RHOD"/>
    <property type="match status" value="1"/>
</dbReference>
<dbReference type="PANTHER" id="PTHR43031">
    <property type="entry name" value="FAD-DEPENDENT OXIDOREDUCTASE"/>
    <property type="match status" value="1"/>
</dbReference>
<name>A0AAW8SWN1_9ENTE</name>
<dbReference type="InterPro" id="IPR001763">
    <property type="entry name" value="Rhodanese-like_dom"/>
</dbReference>
<dbReference type="SUPFAM" id="SSF52821">
    <property type="entry name" value="Rhodanese/Cell cycle control phosphatase"/>
    <property type="match status" value="1"/>
</dbReference>
<feature type="domain" description="Rhodanese" evidence="1">
    <location>
        <begin position="20"/>
        <end position="102"/>
    </location>
</feature>
<gene>
    <name evidence="2" type="ORF">P7D78_02720</name>
</gene>
<protein>
    <submittedName>
        <fullName evidence="2">Rhodanese-like domain-containing protein</fullName>
    </submittedName>
</protein>
<comment type="caution">
    <text evidence="2">The sequence shown here is derived from an EMBL/GenBank/DDBJ whole genome shotgun (WGS) entry which is preliminary data.</text>
</comment>
<evidence type="ECO:0000259" key="1">
    <source>
        <dbReference type="PROSITE" id="PS50206"/>
    </source>
</evidence>
<evidence type="ECO:0000313" key="3">
    <source>
        <dbReference type="Proteomes" id="UP001249240"/>
    </source>
</evidence>
<sequence length="103" mass="11771">MFKLFQKIPSISTNELADKLKQSIILIDVRTPEEYRRGHIAKAVNYPLNKIDRYKGKEKELYVVCQSGMRSKQAAKVLKQKGYTVTNVQGGMNRWQGPTRGGK</sequence>
<dbReference type="InterPro" id="IPR036873">
    <property type="entry name" value="Rhodanese-like_dom_sf"/>
</dbReference>
<dbReference type="PANTHER" id="PTHR43031:SF17">
    <property type="entry name" value="SULFURTRANSFERASE YTWF-RELATED"/>
    <property type="match status" value="1"/>
</dbReference>
<dbReference type="CDD" id="cd00158">
    <property type="entry name" value="RHOD"/>
    <property type="match status" value="1"/>
</dbReference>
<dbReference type="AlphaFoldDB" id="A0AAW8SWN1"/>
<dbReference type="Proteomes" id="UP001249240">
    <property type="component" value="Unassembled WGS sequence"/>
</dbReference>
<dbReference type="RefSeq" id="WP_010746853.1">
    <property type="nucleotide sequence ID" value="NZ_BAAAXM010000041.1"/>
</dbReference>
<reference evidence="2" key="1">
    <citation type="submission" date="2023-03" db="EMBL/GenBank/DDBJ databases">
        <authorList>
            <person name="Shen W."/>
            <person name="Cai J."/>
        </authorList>
    </citation>
    <scope>NUCLEOTIDE SEQUENCE</scope>
    <source>
        <strain evidence="2">B646-2</strain>
    </source>
</reference>